<organism evidence="2">
    <name type="scientific">Anopheles sinensis</name>
    <name type="common">Mosquito</name>
    <dbReference type="NCBI Taxonomy" id="74873"/>
    <lineage>
        <taxon>Eukaryota</taxon>
        <taxon>Metazoa</taxon>
        <taxon>Ecdysozoa</taxon>
        <taxon>Arthropoda</taxon>
        <taxon>Hexapoda</taxon>
        <taxon>Insecta</taxon>
        <taxon>Pterygota</taxon>
        <taxon>Neoptera</taxon>
        <taxon>Endopterygota</taxon>
        <taxon>Diptera</taxon>
        <taxon>Nematocera</taxon>
        <taxon>Culicoidea</taxon>
        <taxon>Culicidae</taxon>
        <taxon>Anophelinae</taxon>
        <taxon>Anopheles</taxon>
    </lineage>
</organism>
<dbReference type="VEuPathDB" id="VectorBase:ASIC014412"/>
<dbReference type="OMA" id="ACFTTIA"/>
<evidence type="ECO:0000313" key="4">
    <source>
        <dbReference type="Proteomes" id="UP000030765"/>
    </source>
</evidence>
<proteinExistence type="predicted"/>
<keyword evidence="4" id="KW-1185">Reference proteome</keyword>
<keyword evidence="1" id="KW-0732">Signal</keyword>
<evidence type="ECO:0000256" key="1">
    <source>
        <dbReference type="SAM" id="SignalP"/>
    </source>
</evidence>
<feature type="chain" id="PRO_5001784675" evidence="1">
    <location>
        <begin position="20"/>
        <end position="509"/>
    </location>
</feature>
<sequence>MKAFCFSLAFLCLVQTILALPRPDFGINGDVGNSDKVDAGALSLNGEFVLTGQKDITLTAGYTLLATLRTKLIDIGDAIVLKGTAFATQLKTLSTDDTGPYTPAFGLVETKLNELETLFRTGLAADITAIVTPLGRNSIKLQFEDAFADVLTIIGTLRTSLTTLKTDVGKAQRAAGTSATVSTAIIRKNIPAKSVTDVVTNVRTLRANVQLVTFIINSSLENIALADEFVVEITADAEENVDLYDDSVSAFQTFLTVDEAATLTAEVDDNEPETVAELLTEIDADLTAAAGYSSSTLQAELTSFGDALVNGLSSAKTSFGTSLTTYSNKVPNYITDLNVGFGNALCLPIKTVSVALAANAPYSDFCFSKYSPRVVALLGLTISAFDMCFQREVDKFATLEAIVAGIVVQLAYNFEDLYGNLAECLLLDDPDLTSCFTTITPYYVVLTAQITEHTTTLEELVDAETVASSNRLGACIISSLYVTIAQGYEISTDVTTCMTSGPQAPASGL</sequence>
<name>A0A084W870_ANOSI</name>
<accession>A0A084W870</accession>
<reference evidence="2 4" key="1">
    <citation type="journal article" date="2014" name="BMC Genomics">
        <title>Genome sequence of Anopheles sinensis provides insight into genetics basis of mosquito competence for malaria parasites.</title>
        <authorList>
            <person name="Zhou D."/>
            <person name="Zhang D."/>
            <person name="Ding G."/>
            <person name="Shi L."/>
            <person name="Hou Q."/>
            <person name="Ye Y."/>
            <person name="Xu Y."/>
            <person name="Zhou H."/>
            <person name="Xiong C."/>
            <person name="Li S."/>
            <person name="Yu J."/>
            <person name="Hong S."/>
            <person name="Yu X."/>
            <person name="Zou P."/>
            <person name="Chen C."/>
            <person name="Chang X."/>
            <person name="Wang W."/>
            <person name="Lv Y."/>
            <person name="Sun Y."/>
            <person name="Ma L."/>
            <person name="Shen B."/>
            <person name="Zhu C."/>
        </authorList>
    </citation>
    <scope>NUCLEOTIDE SEQUENCE [LARGE SCALE GENOMIC DNA]</scope>
</reference>
<feature type="signal peptide" evidence="1">
    <location>
        <begin position="1"/>
        <end position="19"/>
    </location>
</feature>
<dbReference type="EMBL" id="ATLV01021376">
    <property type="status" value="NOT_ANNOTATED_CDS"/>
    <property type="molecule type" value="Genomic_DNA"/>
</dbReference>
<evidence type="ECO:0000313" key="2">
    <source>
        <dbReference type="EMBL" id="KFB46414.1"/>
    </source>
</evidence>
<dbReference type="EMBL" id="KE525317">
    <property type="protein sequence ID" value="KFB46414.1"/>
    <property type="molecule type" value="Genomic_DNA"/>
</dbReference>
<dbReference type="Proteomes" id="UP000030765">
    <property type="component" value="Unassembled WGS sequence"/>
</dbReference>
<reference evidence="3" key="2">
    <citation type="submission" date="2020-05" db="UniProtKB">
        <authorList>
            <consortium name="EnsemblMetazoa"/>
        </authorList>
    </citation>
    <scope>IDENTIFICATION</scope>
</reference>
<dbReference type="AlphaFoldDB" id="A0A084W870"/>
<dbReference type="EnsemblMetazoa" id="ASIC014412-RA">
    <property type="protein sequence ID" value="ASIC014412-PA"/>
    <property type="gene ID" value="ASIC014412"/>
</dbReference>
<evidence type="ECO:0000313" key="3">
    <source>
        <dbReference type="EnsemblMetazoa" id="ASIC014412-PA"/>
    </source>
</evidence>
<gene>
    <name evidence="2" type="ORF">ZHAS_00014412</name>
</gene>
<protein>
    <submittedName>
        <fullName evidence="2 3">Uncharacterized protein</fullName>
    </submittedName>
</protein>
<dbReference type="VEuPathDB" id="VectorBase:ASIS005679"/>
<dbReference type="OrthoDB" id="7742345at2759"/>